<proteinExistence type="predicted"/>
<name>A0A841EIJ3_9ACTN</name>
<sequence length="198" mass="22991">MIDQMTRMFANDTRDHEMTILHEHGVYRHVRFARPDTSLYRFDLITWPHHLAVSGDLDGITFHASPEDMFTLFRSSNGSGPNYDYWAEKAGRHQVREWSEDRFRQQLFEHVSEDIRCGFAPRGIGRAVRRVITDDWTVALDNPHSAMGALNDFCHRGYEITGWEEWDCSDYTPNFVRACLAVDTGIRMYDHAHQPAAA</sequence>
<evidence type="ECO:0000313" key="2">
    <source>
        <dbReference type="Proteomes" id="UP000578077"/>
    </source>
</evidence>
<dbReference type="EMBL" id="JACHLY010000001">
    <property type="protein sequence ID" value="MBB6000863.1"/>
    <property type="molecule type" value="Genomic_DNA"/>
</dbReference>
<dbReference type="AlphaFoldDB" id="A0A841EIJ3"/>
<accession>A0A841EIJ3</accession>
<organism evidence="1 2">
    <name type="scientific">Streptomonospora salina</name>
    <dbReference type="NCBI Taxonomy" id="104205"/>
    <lineage>
        <taxon>Bacteria</taxon>
        <taxon>Bacillati</taxon>
        <taxon>Actinomycetota</taxon>
        <taxon>Actinomycetes</taxon>
        <taxon>Streptosporangiales</taxon>
        <taxon>Nocardiopsidaceae</taxon>
        <taxon>Streptomonospora</taxon>
    </lineage>
</organism>
<dbReference type="RefSeq" id="WP_184638583.1">
    <property type="nucleotide sequence ID" value="NZ_BAABKT010000035.1"/>
</dbReference>
<evidence type="ECO:0000313" key="1">
    <source>
        <dbReference type="EMBL" id="MBB6000863.1"/>
    </source>
</evidence>
<reference evidence="1 2" key="1">
    <citation type="submission" date="2020-08" db="EMBL/GenBank/DDBJ databases">
        <title>Sequencing the genomes of 1000 actinobacteria strains.</title>
        <authorList>
            <person name="Klenk H.-P."/>
        </authorList>
    </citation>
    <scope>NUCLEOTIDE SEQUENCE [LARGE SCALE GENOMIC DNA]</scope>
    <source>
        <strain evidence="1 2">DSM 44593</strain>
    </source>
</reference>
<gene>
    <name evidence="1" type="ORF">HNR25_004614</name>
</gene>
<protein>
    <submittedName>
        <fullName evidence="1">Uncharacterized protein</fullName>
    </submittedName>
</protein>
<comment type="caution">
    <text evidence="1">The sequence shown here is derived from an EMBL/GenBank/DDBJ whole genome shotgun (WGS) entry which is preliminary data.</text>
</comment>
<keyword evidence="2" id="KW-1185">Reference proteome</keyword>
<dbReference type="Proteomes" id="UP000578077">
    <property type="component" value="Unassembled WGS sequence"/>
</dbReference>